<evidence type="ECO:0000313" key="3">
    <source>
        <dbReference type="Proteomes" id="UP001163046"/>
    </source>
</evidence>
<dbReference type="EMBL" id="MU826832">
    <property type="protein sequence ID" value="KAJ7373121.1"/>
    <property type="molecule type" value="Genomic_DNA"/>
</dbReference>
<proteinExistence type="predicted"/>
<keyword evidence="3" id="KW-1185">Reference proteome</keyword>
<feature type="region of interest" description="Disordered" evidence="1">
    <location>
        <begin position="176"/>
        <end position="238"/>
    </location>
</feature>
<feature type="region of interest" description="Disordered" evidence="1">
    <location>
        <begin position="19"/>
        <end position="46"/>
    </location>
</feature>
<organism evidence="2 3">
    <name type="scientific">Desmophyllum pertusum</name>
    <dbReference type="NCBI Taxonomy" id="174260"/>
    <lineage>
        <taxon>Eukaryota</taxon>
        <taxon>Metazoa</taxon>
        <taxon>Cnidaria</taxon>
        <taxon>Anthozoa</taxon>
        <taxon>Hexacorallia</taxon>
        <taxon>Scleractinia</taxon>
        <taxon>Caryophylliina</taxon>
        <taxon>Caryophylliidae</taxon>
        <taxon>Desmophyllum</taxon>
    </lineage>
</organism>
<dbReference type="AlphaFoldDB" id="A0A9X0CRT7"/>
<name>A0A9X0CRT7_9CNID</name>
<accession>A0A9X0CRT7</accession>
<gene>
    <name evidence="2" type="ORF">OS493_014269</name>
</gene>
<evidence type="ECO:0000313" key="2">
    <source>
        <dbReference type="EMBL" id="KAJ7373121.1"/>
    </source>
</evidence>
<sequence>MASSSNQIKKWNIYSTHYSPAKSPSSPFQAANSDQQASSTRPSSEFLPYGRQRSVFPFGIVSAYDLKEARTSSDSNDKFLPGNLQTSTATKWSSSPCLSAGSVSNAARWGTKILQTPRSLDSEESFDNLLQSSVTQTRVRGHFRKRMYSCPSTPVNDFLRIEVPRLSSIMVQAQSVPLVRRRSQPSPSKFNTATSTLTGTNYQRRSASVSSIERPKKTTIDAEKSTAGDASSRDKTKELSQSLSEVKIEDGVIIIDNGKAIDLRKDKVRKNQGNVKTQKQEAAKSQSYREFQDAMQKFEDAQLNLEGEVNAKAKTFETRDKEQHFFNEHVQTQLLDLLTSVKGKRKSKGKKYRC</sequence>
<comment type="caution">
    <text evidence="2">The sequence shown here is derived from an EMBL/GenBank/DDBJ whole genome shotgun (WGS) entry which is preliminary data.</text>
</comment>
<dbReference type="OrthoDB" id="5969758at2759"/>
<evidence type="ECO:0000256" key="1">
    <source>
        <dbReference type="SAM" id="MobiDB-lite"/>
    </source>
</evidence>
<reference evidence="2" key="1">
    <citation type="submission" date="2023-01" db="EMBL/GenBank/DDBJ databases">
        <title>Genome assembly of the deep-sea coral Lophelia pertusa.</title>
        <authorList>
            <person name="Herrera S."/>
            <person name="Cordes E."/>
        </authorList>
    </citation>
    <scope>NUCLEOTIDE SEQUENCE</scope>
    <source>
        <strain evidence="2">USNM1676648</strain>
        <tissue evidence="2">Polyp</tissue>
    </source>
</reference>
<feature type="compositionally biased region" description="Basic and acidic residues" evidence="1">
    <location>
        <begin position="213"/>
        <end position="238"/>
    </location>
</feature>
<dbReference type="Proteomes" id="UP001163046">
    <property type="component" value="Unassembled WGS sequence"/>
</dbReference>
<feature type="compositionally biased region" description="Polar residues" evidence="1">
    <location>
        <begin position="19"/>
        <end position="43"/>
    </location>
</feature>
<protein>
    <submittedName>
        <fullName evidence="2">Uncharacterized protein</fullName>
    </submittedName>
</protein>
<feature type="compositionally biased region" description="Polar residues" evidence="1">
    <location>
        <begin position="184"/>
        <end position="211"/>
    </location>
</feature>